<accession>A0A5E8BZ09</accession>
<keyword evidence="4" id="KW-0812">Transmembrane</keyword>
<dbReference type="InterPro" id="IPR000644">
    <property type="entry name" value="CBS_dom"/>
</dbReference>
<evidence type="ECO:0008006" key="9">
    <source>
        <dbReference type="Google" id="ProtNLM"/>
    </source>
</evidence>
<dbReference type="RefSeq" id="XP_031854480.1">
    <property type="nucleotide sequence ID" value="XM_031998589.1"/>
</dbReference>
<feature type="compositionally biased region" description="Basic and acidic residues" evidence="3">
    <location>
        <begin position="73"/>
        <end position="87"/>
    </location>
</feature>
<feature type="compositionally biased region" description="Low complexity" evidence="3">
    <location>
        <begin position="10"/>
        <end position="72"/>
    </location>
</feature>
<feature type="region of interest" description="Disordered" evidence="3">
    <location>
        <begin position="1"/>
        <end position="129"/>
    </location>
</feature>
<reference evidence="7" key="1">
    <citation type="submission" date="2019-09" db="EMBL/GenBank/DDBJ databases">
        <authorList>
            <person name="Brejova B."/>
        </authorList>
    </citation>
    <scope>NUCLEOTIDE SEQUENCE [LARGE SCALE GENOMIC DNA]</scope>
</reference>
<dbReference type="Gene3D" id="3.10.580.10">
    <property type="entry name" value="CBS-domain"/>
    <property type="match status" value="2"/>
</dbReference>
<dbReference type="SUPFAM" id="SSF54277">
    <property type="entry name" value="CAD &amp; PB1 domains"/>
    <property type="match status" value="1"/>
</dbReference>
<dbReference type="CDD" id="cd17781">
    <property type="entry name" value="CBS_pair_MUG70_1"/>
    <property type="match status" value="1"/>
</dbReference>
<dbReference type="PANTHER" id="PTHR48108">
    <property type="entry name" value="CBS DOMAIN-CONTAINING PROTEIN CBSX2, CHLOROPLASTIC"/>
    <property type="match status" value="1"/>
</dbReference>
<keyword evidence="8" id="KW-1185">Reference proteome</keyword>
<keyword evidence="2" id="KW-0129">CBS domain</keyword>
<feature type="transmembrane region" description="Helical" evidence="4">
    <location>
        <begin position="759"/>
        <end position="778"/>
    </location>
</feature>
<keyword evidence="1" id="KW-0677">Repeat</keyword>
<name>A0A5E8BZ09_9ASCO</name>
<dbReference type="SUPFAM" id="SSF54631">
    <property type="entry name" value="CBS-domain pair"/>
    <property type="match status" value="2"/>
</dbReference>
<dbReference type="Pfam" id="PF00571">
    <property type="entry name" value="CBS"/>
    <property type="match status" value="4"/>
</dbReference>
<evidence type="ECO:0000256" key="4">
    <source>
        <dbReference type="SAM" id="Phobius"/>
    </source>
</evidence>
<feature type="domain" description="CBS" evidence="5">
    <location>
        <begin position="125"/>
        <end position="183"/>
    </location>
</feature>
<dbReference type="InterPro" id="IPR046342">
    <property type="entry name" value="CBS_dom_sf"/>
</dbReference>
<dbReference type="InterPro" id="IPR000270">
    <property type="entry name" value="PB1_dom"/>
</dbReference>
<evidence type="ECO:0000259" key="5">
    <source>
        <dbReference type="PROSITE" id="PS51371"/>
    </source>
</evidence>
<keyword evidence="4" id="KW-0472">Membrane</keyword>
<dbReference type="CDD" id="cd17782">
    <property type="entry name" value="CBS_pair_MUG70_2"/>
    <property type="match status" value="1"/>
</dbReference>
<dbReference type="PANTHER" id="PTHR48108:SF26">
    <property type="entry name" value="CBS DOMAIN-CONTAINING PROTEIN DDB_G0289609"/>
    <property type="match status" value="1"/>
</dbReference>
<dbReference type="GeneID" id="43582689"/>
<sequence>MSSSVSPTKTTSGPGAASISGSATPTSSVSGVGSGSISAVASGTTAGIATSAIPPVTSDSTSSVASTAVESPSDGRRRQAYRDEAIRRKINTSLSKRGGGSSSTGGFPSGSSKQRRPPPGTVLSLRPSPPLTMKYSATVFEAARLMAAKRENCVLVVDEDDTVCGIFTAKDLAFRVVGANLDSKSVAIEQIMTRNPMCARTDTSATEALNLMVNEGFRHLPIMDDNQDIAGVLDITKCFHEAMEKLERAYNSSRKLYDALEGVQMEGGLAGNSHRAAQIISYVEALKRQMEGPDLTTVLDDTTVPVFVNSKTNAAEAARLMKERNTTAVLVTDNNHITGIVTSKDIVLRVIAAGFNPNICSLVRVMTPQPDFAPQSLTIQSALRQMYDGNYLNLPVMGDNNEIVGIVDVLTLTYATLQQINSISTSDSEGPAWNRFWTSFDDHDTHSTHSDGSGYNQLGGSNSIINQQQQQHLRASTPGGMGSGSVVSTRARDMASPGITSSELAQFNIVESGYEIGPSDSISHAGITTDSVLLPSVGLGSLVGSTARGSVAVSTGPTGGSISSETIPFPFKFKTPSGRVHRVTIAPVDGLEFFRNEILQKMKPDEISKLGGADVEVDEETGTLLQPGFAISYIDDEGDVIAITSSKDLSEAIAINRSLGKAKAELYIHHPDEEISPPAPASIATGIGSVAPSTSSIQNRSALTLYRRDDNNNDDEDDEDDDDGISYRKSARNARRRRGPRGGTSPADEMLIPGVPNELLLPGALVTLAASILAVFALNRHH</sequence>
<dbReference type="PROSITE" id="PS51371">
    <property type="entry name" value="CBS"/>
    <property type="match status" value="4"/>
</dbReference>
<gene>
    <name evidence="7" type="ORF">SAPINGB_P003874</name>
</gene>
<dbReference type="InterPro" id="IPR051462">
    <property type="entry name" value="CBS_domain-containing"/>
</dbReference>
<evidence type="ECO:0000256" key="3">
    <source>
        <dbReference type="SAM" id="MobiDB-lite"/>
    </source>
</evidence>
<dbReference type="OrthoDB" id="418595at2759"/>
<feature type="domain" description="PB1" evidence="6">
    <location>
        <begin position="566"/>
        <end position="673"/>
    </location>
</feature>
<feature type="domain" description="CBS" evidence="5">
    <location>
        <begin position="366"/>
        <end position="423"/>
    </location>
</feature>
<dbReference type="Proteomes" id="UP000398389">
    <property type="component" value="Unassembled WGS sequence"/>
</dbReference>
<proteinExistence type="predicted"/>
<dbReference type="PROSITE" id="PS51745">
    <property type="entry name" value="PB1"/>
    <property type="match status" value="1"/>
</dbReference>
<dbReference type="SMART" id="SM00666">
    <property type="entry name" value="PB1"/>
    <property type="match status" value="1"/>
</dbReference>
<feature type="domain" description="CBS" evidence="5">
    <location>
        <begin position="192"/>
        <end position="248"/>
    </location>
</feature>
<organism evidence="7 8">
    <name type="scientific">Magnusiomyces paraingens</name>
    <dbReference type="NCBI Taxonomy" id="2606893"/>
    <lineage>
        <taxon>Eukaryota</taxon>
        <taxon>Fungi</taxon>
        <taxon>Dikarya</taxon>
        <taxon>Ascomycota</taxon>
        <taxon>Saccharomycotina</taxon>
        <taxon>Dipodascomycetes</taxon>
        <taxon>Dipodascales</taxon>
        <taxon>Dipodascaceae</taxon>
        <taxon>Magnusiomyces</taxon>
    </lineage>
</organism>
<evidence type="ECO:0000256" key="1">
    <source>
        <dbReference type="ARBA" id="ARBA00022737"/>
    </source>
</evidence>
<feature type="region of interest" description="Disordered" evidence="3">
    <location>
        <begin position="672"/>
        <end position="753"/>
    </location>
</feature>
<dbReference type="Pfam" id="PF00564">
    <property type="entry name" value="PB1"/>
    <property type="match status" value="1"/>
</dbReference>
<feature type="compositionally biased region" description="Basic residues" evidence="3">
    <location>
        <begin position="729"/>
        <end position="740"/>
    </location>
</feature>
<dbReference type="InterPro" id="IPR053793">
    <property type="entry name" value="PB1-like"/>
</dbReference>
<evidence type="ECO:0000259" key="6">
    <source>
        <dbReference type="PROSITE" id="PS51745"/>
    </source>
</evidence>
<feature type="compositionally biased region" description="Polar residues" evidence="3">
    <location>
        <begin position="691"/>
        <end position="702"/>
    </location>
</feature>
<feature type="domain" description="CBS" evidence="5">
    <location>
        <begin position="301"/>
        <end position="358"/>
    </location>
</feature>
<feature type="compositionally biased region" description="Acidic residues" evidence="3">
    <location>
        <begin position="712"/>
        <end position="724"/>
    </location>
</feature>
<protein>
    <recommendedName>
        <fullName evidence="9">CBS domain-containing protein</fullName>
    </recommendedName>
</protein>
<evidence type="ECO:0000313" key="7">
    <source>
        <dbReference type="EMBL" id="VVT54035.1"/>
    </source>
</evidence>
<keyword evidence="4" id="KW-1133">Transmembrane helix</keyword>
<evidence type="ECO:0000313" key="8">
    <source>
        <dbReference type="Proteomes" id="UP000398389"/>
    </source>
</evidence>
<dbReference type="SMART" id="SM00116">
    <property type="entry name" value="CBS"/>
    <property type="match status" value="4"/>
</dbReference>
<dbReference type="AlphaFoldDB" id="A0A5E8BZ09"/>
<dbReference type="EMBL" id="CABVLU010000003">
    <property type="protein sequence ID" value="VVT54035.1"/>
    <property type="molecule type" value="Genomic_DNA"/>
</dbReference>
<evidence type="ECO:0000256" key="2">
    <source>
        <dbReference type="PROSITE-ProRule" id="PRU00703"/>
    </source>
</evidence>